<dbReference type="EMBL" id="JZEX01000106">
    <property type="protein sequence ID" value="KKB11865.1"/>
    <property type="molecule type" value="Genomic_DNA"/>
</dbReference>
<keyword evidence="2" id="KW-1185">Reference proteome</keyword>
<dbReference type="Proteomes" id="UP000033632">
    <property type="component" value="Unassembled WGS sequence"/>
</dbReference>
<comment type="caution">
    <text evidence="1">The sequence shown here is derived from an EMBL/GenBank/DDBJ whole genome shotgun (WGS) entry which is preliminary data.</text>
</comment>
<name>A0A0F5FTF6_9HYPH</name>
<gene>
    <name evidence="1" type="ORF">VE25_10410</name>
</gene>
<proteinExistence type="predicted"/>
<accession>A0A0F5FTF6</accession>
<organism evidence="1 2">
    <name type="scientific">Devosia geojensis</name>
    <dbReference type="NCBI Taxonomy" id="443610"/>
    <lineage>
        <taxon>Bacteria</taxon>
        <taxon>Pseudomonadati</taxon>
        <taxon>Pseudomonadota</taxon>
        <taxon>Alphaproteobacteria</taxon>
        <taxon>Hyphomicrobiales</taxon>
        <taxon>Devosiaceae</taxon>
        <taxon>Devosia</taxon>
    </lineage>
</organism>
<protein>
    <submittedName>
        <fullName evidence="1">Uncharacterized protein</fullName>
    </submittedName>
</protein>
<evidence type="ECO:0000313" key="1">
    <source>
        <dbReference type="EMBL" id="KKB11865.1"/>
    </source>
</evidence>
<sequence length="71" mass="8036">MRFGQVLVFRDDQYRTGKKLLGLICIVIGKARAHLIAFADIDKLTARQIWVRPNEQIDACAGRFFSADKLG</sequence>
<dbReference type="AlphaFoldDB" id="A0A0F5FTF6"/>
<evidence type="ECO:0000313" key="2">
    <source>
        <dbReference type="Proteomes" id="UP000033632"/>
    </source>
</evidence>
<reference evidence="1 2" key="1">
    <citation type="submission" date="2015-03" db="EMBL/GenBank/DDBJ databases">
        <authorList>
            <person name="Hassan Y.I."/>
            <person name="Lepp D."/>
            <person name="Li X.-Z."/>
            <person name="Zhou T."/>
        </authorList>
    </citation>
    <scope>NUCLEOTIDE SEQUENCE [LARGE SCALE GENOMIC DNA]</scope>
    <source>
        <strain evidence="1 2">BD-c194</strain>
    </source>
</reference>